<dbReference type="AlphaFoldDB" id="A7NJ74"/>
<feature type="domain" description="N-acetylmuramoyl-L-alanine amidase" evidence="5">
    <location>
        <begin position="38"/>
        <end position="175"/>
    </location>
</feature>
<evidence type="ECO:0000256" key="4">
    <source>
        <dbReference type="ARBA" id="ARBA00023316"/>
    </source>
</evidence>
<dbReference type="Gene3D" id="3.40.80.10">
    <property type="entry name" value="Peptidoglycan recognition protein-like"/>
    <property type="match status" value="2"/>
</dbReference>
<dbReference type="eggNOG" id="COG3023">
    <property type="taxonomic scope" value="Bacteria"/>
</dbReference>
<gene>
    <name evidence="6" type="ordered locus">Rcas_1445</name>
</gene>
<dbReference type="GO" id="GO:0008745">
    <property type="term" value="F:N-acetylmuramoyl-L-alanine amidase activity"/>
    <property type="evidence" value="ECO:0007669"/>
    <property type="project" value="UniProtKB-EC"/>
</dbReference>
<evidence type="ECO:0000256" key="2">
    <source>
        <dbReference type="ARBA" id="ARBA00011901"/>
    </source>
</evidence>
<keyword evidence="3" id="KW-0378">Hydrolase</keyword>
<dbReference type="HOGENOM" id="CLU_437979_0_0_0"/>
<comment type="catalytic activity">
    <reaction evidence="1">
        <text>Hydrolyzes the link between N-acetylmuramoyl residues and L-amino acid residues in certain cell-wall glycopeptides.</text>
        <dbReference type="EC" id="3.5.1.28"/>
    </reaction>
</comment>
<sequence length="644" mass="70923">MASLLRQRGVRLTSQDVTTGTPPMIGRCLTIPQWLDYVARYQFGQLTPSKVVLHHTWRPTVQQWRGLASMQGMQRYYANKGWASAPHIYVAPDGIWLFTPMKDIGIHAGPGNGSLKAGWYSIGVEMVGDYDRERPSGAVWEGTKAVLGGLSRRLNIPPATLLAFHRDYSKKSCPGWAVTKEWVLGEVNAWLNNAAPPPPPPPGPIGSIPPEIEELAEALLEQSYARRAEGYNSSWAFHQFAVENNLGFPMAKSQRLQHGGKTYAYQPFARDTLFCESPNWGDVQRLSQLLAGSIPPPGTLGRALLDATYATGGSPFRPDWAFHQYAVAGQTLGPPLEPSKKLVVDGVSYSYQVFATDTIFNRGTEWQNIQRLSALANTTNPAQAKVRDELLKATYAAAGQQYRPDWAFHQLARQWNLGAPLGKTDPITVGDKQYNFQVYATDTIYNIVPNWSDVKRLSAIFGPQQMLLAAPAPVARLLSPGAVFAPEWDAFHIQRFAVAGRAPSAYGSRSGSKIRLIVLHGDAGPALQSLETMAMPGSPRMPHYYVAAHGAIYQLIDDEFAAFHSGMAYWDGARRNINRSSIGVMLERPHTGYTDASQRALSWLIAHLRAKYNIPASGVVRWSDLSPDAAGDLADLPGNWYREG</sequence>
<protein>
    <recommendedName>
        <fullName evidence="2">N-acetylmuramoyl-L-alanine amidase</fullName>
        <ecNumber evidence="2">3.5.1.28</ecNumber>
    </recommendedName>
</protein>
<name>A7NJ74_ROSCS</name>
<dbReference type="GO" id="GO:0009253">
    <property type="term" value="P:peptidoglycan catabolic process"/>
    <property type="evidence" value="ECO:0007669"/>
    <property type="project" value="InterPro"/>
</dbReference>
<dbReference type="GO" id="GO:0009254">
    <property type="term" value="P:peptidoglycan turnover"/>
    <property type="evidence" value="ECO:0007669"/>
    <property type="project" value="TreeGrafter"/>
</dbReference>
<dbReference type="EC" id="3.5.1.28" evidence="2"/>
<dbReference type="EMBL" id="CP000804">
    <property type="protein sequence ID" value="ABU57540.1"/>
    <property type="molecule type" value="Genomic_DNA"/>
</dbReference>
<dbReference type="KEGG" id="rca:Rcas_1445"/>
<feature type="domain" description="N-acetylmuramoyl-L-alanine amidase" evidence="5">
    <location>
        <begin position="502"/>
        <end position="638"/>
    </location>
</feature>
<proteinExistence type="predicted"/>
<dbReference type="Proteomes" id="UP000000263">
    <property type="component" value="Chromosome"/>
</dbReference>
<dbReference type="eggNOG" id="COG5632">
    <property type="taxonomic scope" value="Bacteria"/>
</dbReference>
<dbReference type="InterPro" id="IPR036505">
    <property type="entry name" value="Amidase/PGRP_sf"/>
</dbReference>
<dbReference type="CDD" id="cd06583">
    <property type="entry name" value="PGRP"/>
    <property type="match status" value="2"/>
</dbReference>
<reference evidence="6 7" key="1">
    <citation type="submission" date="2007-08" db="EMBL/GenBank/DDBJ databases">
        <title>Complete sequence of Roseiflexus castenholzii DSM 13941.</title>
        <authorList>
            <consortium name="US DOE Joint Genome Institute"/>
            <person name="Copeland A."/>
            <person name="Lucas S."/>
            <person name="Lapidus A."/>
            <person name="Barry K."/>
            <person name="Glavina del Rio T."/>
            <person name="Dalin E."/>
            <person name="Tice H."/>
            <person name="Pitluck S."/>
            <person name="Thompson L.S."/>
            <person name="Brettin T."/>
            <person name="Bruce D."/>
            <person name="Detter J.C."/>
            <person name="Han C."/>
            <person name="Tapia R."/>
            <person name="Schmutz J."/>
            <person name="Larimer F."/>
            <person name="Land M."/>
            <person name="Hauser L."/>
            <person name="Kyrpides N."/>
            <person name="Mikhailova N."/>
            <person name="Bryant D.A."/>
            <person name="Hanada S."/>
            <person name="Tsukatani Y."/>
            <person name="Richardson P."/>
        </authorList>
    </citation>
    <scope>NUCLEOTIDE SEQUENCE [LARGE SCALE GENOMIC DNA]</scope>
    <source>
        <strain evidence="7">DSM 13941 / HLO8</strain>
    </source>
</reference>
<dbReference type="SUPFAM" id="SSF55846">
    <property type="entry name" value="N-acetylmuramoyl-L-alanine amidase-like"/>
    <property type="match status" value="2"/>
</dbReference>
<dbReference type="SMART" id="SM00644">
    <property type="entry name" value="Ami_2"/>
    <property type="match status" value="2"/>
</dbReference>
<dbReference type="InterPro" id="IPR002502">
    <property type="entry name" value="Amidase_domain"/>
</dbReference>
<evidence type="ECO:0000256" key="3">
    <source>
        <dbReference type="ARBA" id="ARBA00022801"/>
    </source>
</evidence>
<dbReference type="PANTHER" id="PTHR30417:SF1">
    <property type="entry name" value="N-ACETYLMURAMOYL-L-ALANINE AMIDASE AMID"/>
    <property type="match status" value="1"/>
</dbReference>
<dbReference type="InterPro" id="IPR051206">
    <property type="entry name" value="NAMLAA_amidase_2"/>
</dbReference>
<evidence type="ECO:0000256" key="1">
    <source>
        <dbReference type="ARBA" id="ARBA00001561"/>
    </source>
</evidence>
<evidence type="ECO:0000259" key="5">
    <source>
        <dbReference type="SMART" id="SM00644"/>
    </source>
</evidence>
<dbReference type="OrthoDB" id="2812205at2"/>
<accession>A7NJ74</accession>
<dbReference type="STRING" id="383372.Rcas_1445"/>
<organism evidence="6 7">
    <name type="scientific">Roseiflexus castenholzii (strain DSM 13941 / HLO8)</name>
    <dbReference type="NCBI Taxonomy" id="383372"/>
    <lineage>
        <taxon>Bacteria</taxon>
        <taxon>Bacillati</taxon>
        <taxon>Chloroflexota</taxon>
        <taxon>Chloroflexia</taxon>
        <taxon>Chloroflexales</taxon>
        <taxon>Roseiflexineae</taxon>
        <taxon>Roseiflexaceae</taxon>
        <taxon>Roseiflexus</taxon>
    </lineage>
</organism>
<evidence type="ECO:0000313" key="7">
    <source>
        <dbReference type="Proteomes" id="UP000000263"/>
    </source>
</evidence>
<dbReference type="Pfam" id="PF01510">
    <property type="entry name" value="Amidase_2"/>
    <property type="match status" value="2"/>
</dbReference>
<keyword evidence="4" id="KW-0961">Cell wall biogenesis/degradation</keyword>
<dbReference type="GO" id="GO:0071555">
    <property type="term" value="P:cell wall organization"/>
    <property type="evidence" value="ECO:0007669"/>
    <property type="project" value="UniProtKB-KW"/>
</dbReference>
<evidence type="ECO:0000313" key="6">
    <source>
        <dbReference type="EMBL" id="ABU57540.1"/>
    </source>
</evidence>
<dbReference type="PANTHER" id="PTHR30417">
    <property type="entry name" value="N-ACETYLMURAMOYL-L-ALANINE AMIDASE AMID"/>
    <property type="match status" value="1"/>
</dbReference>
<keyword evidence="7" id="KW-1185">Reference proteome</keyword>